<sequence length="299" mass="31266">MKSREPGPSGLVIVDKPAGMTSHDVVSRIRRLAGTRRVGHAGTLDPMATGVLVIGVERATRLLTYLVGADKAYAATMRLGIGTITDDAEGTTSSSPGQSPLTPEEVDAAAEFLRGQIQQVPSSVSAIKKDGKRAYTRVREGEDVQLEARPVTVSELSVLAVRPAEQDGTPVLDVDVHVVCSSGTYIRALARDLGASLGSAGHLTALRRTRVGPYRLDGAHTLPELEESFALLPIADAARAAFTGRDLTQDEARKLAHGQRLEASELGPGPVAAYAPDGSLVALIADAGLTARPLVVLTG</sequence>
<feature type="active site" description="Nucleophile" evidence="5">
    <location>
        <position position="45"/>
    </location>
</feature>
<evidence type="ECO:0000259" key="7">
    <source>
        <dbReference type="Pfam" id="PF09142"/>
    </source>
</evidence>
<dbReference type="InterPro" id="IPR015947">
    <property type="entry name" value="PUA-like_sf"/>
</dbReference>
<keyword evidence="3 5" id="KW-0819">tRNA processing</keyword>
<dbReference type="InterPro" id="IPR002501">
    <property type="entry name" value="PsdUridine_synth_N"/>
</dbReference>
<dbReference type="PANTHER" id="PTHR13767">
    <property type="entry name" value="TRNA-PSEUDOURIDINE SYNTHASE"/>
    <property type="match status" value="1"/>
</dbReference>
<evidence type="ECO:0000259" key="8">
    <source>
        <dbReference type="Pfam" id="PF16198"/>
    </source>
</evidence>
<feature type="domain" description="tRNA pseudouridine synthase II TruB subfamily 2 C-terminal" evidence="7">
    <location>
        <begin position="242"/>
        <end position="297"/>
    </location>
</feature>
<dbReference type="CDD" id="cd02573">
    <property type="entry name" value="PseudoU_synth_EcTruB"/>
    <property type="match status" value="1"/>
</dbReference>
<dbReference type="InterPro" id="IPR020103">
    <property type="entry name" value="PsdUridine_synth_cat_dom_sf"/>
</dbReference>
<comment type="similarity">
    <text evidence="2 5">Belongs to the pseudouridine synthase TruB family. Type 1 subfamily.</text>
</comment>
<dbReference type="Proteomes" id="UP001501074">
    <property type="component" value="Unassembled WGS sequence"/>
</dbReference>
<dbReference type="Gene3D" id="2.30.130.10">
    <property type="entry name" value="PUA domain"/>
    <property type="match status" value="1"/>
</dbReference>
<organism evidence="9 10">
    <name type="scientific">Kineosporia mesophila</name>
    <dbReference type="NCBI Taxonomy" id="566012"/>
    <lineage>
        <taxon>Bacteria</taxon>
        <taxon>Bacillati</taxon>
        <taxon>Actinomycetota</taxon>
        <taxon>Actinomycetes</taxon>
        <taxon>Kineosporiales</taxon>
        <taxon>Kineosporiaceae</taxon>
        <taxon>Kineosporia</taxon>
    </lineage>
</organism>
<evidence type="ECO:0000256" key="1">
    <source>
        <dbReference type="ARBA" id="ARBA00000385"/>
    </source>
</evidence>
<dbReference type="SUPFAM" id="SSF55120">
    <property type="entry name" value="Pseudouridine synthase"/>
    <property type="match status" value="1"/>
</dbReference>
<keyword evidence="10" id="KW-1185">Reference proteome</keyword>
<dbReference type="EC" id="5.4.99.25" evidence="5"/>
<evidence type="ECO:0000256" key="2">
    <source>
        <dbReference type="ARBA" id="ARBA00005642"/>
    </source>
</evidence>
<dbReference type="PANTHER" id="PTHR13767:SF2">
    <property type="entry name" value="PSEUDOURIDYLATE SYNTHASE TRUB1"/>
    <property type="match status" value="1"/>
</dbReference>
<dbReference type="Pfam" id="PF01509">
    <property type="entry name" value="TruB_N"/>
    <property type="match status" value="1"/>
</dbReference>
<evidence type="ECO:0000256" key="5">
    <source>
        <dbReference type="HAMAP-Rule" id="MF_01080"/>
    </source>
</evidence>
<dbReference type="RefSeq" id="WP_231487860.1">
    <property type="nucleotide sequence ID" value="NZ_BAAAZO010000001.1"/>
</dbReference>
<evidence type="ECO:0000313" key="9">
    <source>
        <dbReference type="EMBL" id="GAA3596546.1"/>
    </source>
</evidence>
<dbReference type="NCBIfam" id="TIGR00431">
    <property type="entry name" value="TruB"/>
    <property type="match status" value="1"/>
</dbReference>
<evidence type="ECO:0000256" key="3">
    <source>
        <dbReference type="ARBA" id="ARBA00022694"/>
    </source>
</evidence>
<dbReference type="EMBL" id="BAAAZO010000001">
    <property type="protein sequence ID" value="GAA3596546.1"/>
    <property type="molecule type" value="Genomic_DNA"/>
</dbReference>
<gene>
    <name evidence="5 9" type="primary">truB</name>
    <name evidence="9" type="ORF">GCM10022223_09740</name>
</gene>
<evidence type="ECO:0000256" key="4">
    <source>
        <dbReference type="ARBA" id="ARBA00023235"/>
    </source>
</evidence>
<reference evidence="10" key="1">
    <citation type="journal article" date="2019" name="Int. J. Syst. Evol. Microbiol.">
        <title>The Global Catalogue of Microorganisms (GCM) 10K type strain sequencing project: providing services to taxonomists for standard genome sequencing and annotation.</title>
        <authorList>
            <consortium name="The Broad Institute Genomics Platform"/>
            <consortium name="The Broad Institute Genome Sequencing Center for Infectious Disease"/>
            <person name="Wu L."/>
            <person name="Ma J."/>
        </authorList>
    </citation>
    <scope>NUCLEOTIDE SEQUENCE [LARGE SCALE GENOMIC DNA]</scope>
    <source>
        <strain evidence="10">JCM 16902</strain>
    </source>
</reference>
<dbReference type="InterPro" id="IPR036974">
    <property type="entry name" value="PUA_sf"/>
</dbReference>
<protein>
    <recommendedName>
        <fullName evidence="5">tRNA pseudouridine synthase B</fullName>
        <ecNumber evidence="5">5.4.99.25</ecNumber>
    </recommendedName>
    <alternativeName>
        <fullName evidence="5">tRNA pseudouridine(55) synthase</fullName>
        <shortName evidence="5">Psi55 synthase</shortName>
    </alternativeName>
    <alternativeName>
        <fullName evidence="5">tRNA pseudouridylate synthase</fullName>
    </alternativeName>
    <alternativeName>
        <fullName evidence="5">tRNA-uridine isomerase</fullName>
    </alternativeName>
</protein>
<comment type="caution">
    <text evidence="9">The sequence shown here is derived from an EMBL/GenBank/DDBJ whole genome shotgun (WGS) entry which is preliminary data.</text>
</comment>
<name>A0ABP6Z2D8_9ACTN</name>
<dbReference type="Gene3D" id="3.30.2350.10">
    <property type="entry name" value="Pseudouridine synthase"/>
    <property type="match status" value="1"/>
</dbReference>
<feature type="domain" description="tRNA pseudouridylate synthase B C-terminal" evidence="8">
    <location>
        <begin position="187"/>
        <end position="230"/>
    </location>
</feature>
<evidence type="ECO:0000259" key="6">
    <source>
        <dbReference type="Pfam" id="PF01509"/>
    </source>
</evidence>
<dbReference type="HAMAP" id="MF_01080">
    <property type="entry name" value="TruB_bact"/>
    <property type="match status" value="1"/>
</dbReference>
<dbReference type="Pfam" id="PF09142">
    <property type="entry name" value="TruB_C"/>
    <property type="match status" value="1"/>
</dbReference>
<comment type="function">
    <text evidence="5">Responsible for synthesis of pseudouridine from uracil-55 in the psi GC loop of transfer RNAs.</text>
</comment>
<dbReference type="InterPro" id="IPR032819">
    <property type="entry name" value="TruB_C"/>
</dbReference>
<dbReference type="SUPFAM" id="SSF88697">
    <property type="entry name" value="PUA domain-like"/>
    <property type="match status" value="1"/>
</dbReference>
<keyword evidence="4 5" id="KW-0413">Isomerase</keyword>
<comment type="catalytic activity">
    <reaction evidence="1 5">
        <text>uridine(55) in tRNA = pseudouridine(55) in tRNA</text>
        <dbReference type="Rhea" id="RHEA:42532"/>
        <dbReference type="Rhea" id="RHEA-COMP:10101"/>
        <dbReference type="Rhea" id="RHEA-COMP:10102"/>
        <dbReference type="ChEBI" id="CHEBI:65314"/>
        <dbReference type="ChEBI" id="CHEBI:65315"/>
        <dbReference type="EC" id="5.4.99.25"/>
    </reaction>
</comment>
<accession>A0ABP6Z2D8</accession>
<feature type="domain" description="Pseudouridine synthase II N-terminal" evidence="6">
    <location>
        <begin position="30"/>
        <end position="186"/>
    </location>
</feature>
<dbReference type="InterPro" id="IPR015225">
    <property type="entry name" value="tRNA_psdUridine_synth_fam2_C"/>
</dbReference>
<evidence type="ECO:0000313" key="10">
    <source>
        <dbReference type="Proteomes" id="UP001501074"/>
    </source>
</evidence>
<dbReference type="Pfam" id="PF16198">
    <property type="entry name" value="TruB_C_2"/>
    <property type="match status" value="1"/>
</dbReference>
<proteinExistence type="inferred from homology"/>
<dbReference type="InterPro" id="IPR014780">
    <property type="entry name" value="tRNA_psdUridine_synth_TruB"/>
</dbReference>